<dbReference type="GO" id="GO:0046872">
    <property type="term" value="F:metal ion binding"/>
    <property type="evidence" value="ECO:0007669"/>
    <property type="project" value="UniProtKB-KW"/>
</dbReference>
<dbReference type="InterPro" id="IPR013029">
    <property type="entry name" value="YchF_C"/>
</dbReference>
<comment type="cofactor">
    <cofactor evidence="1">
        <name>Mg(2+)</name>
        <dbReference type="ChEBI" id="CHEBI:18420"/>
    </cofactor>
</comment>
<evidence type="ECO:0000313" key="10">
    <source>
        <dbReference type="EMBL" id="BAL57106.1"/>
    </source>
</evidence>
<dbReference type="InterPro" id="IPR027417">
    <property type="entry name" value="P-loop_NTPase"/>
</dbReference>
<feature type="binding site" evidence="6">
    <location>
        <begin position="12"/>
        <end position="17"/>
    </location>
    <ligand>
        <name>ATP</name>
        <dbReference type="ChEBI" id="CHEBI:30616"/>
    </ligand>
</feature>
<reference evidence="8" key="2">
    <citation type="journal article" date="2012" name="PLoS ONE">
        <title>A Deeply Branching Thermophilic Bacterium with an Ancient Acetyl-CoA Pathway Dominates a Subsurface Ecosystem.</title>
        <authorList>
            <person name="Takami H."/>
            <person name="Noguchi H."/>
            <person name="Takaki Y."/>
            <person name="Uchiyama I."/>
            <person name="Toyoda A."/>
            <person name="Nishi S."/>
            <person name="Chee G.-J."/>
            <person name="Arai W."/>
            <person name="Nunoura T."/>
            <person name="Itoh T."/>
            <person name="Hattori M."/>
            <person name="Takai K."/>
        </authorList>
    </citation>
    <scope>NUCLEOTIDE SEQUENCE</scope>
</reference>
<evidence type="ECO:0000256" key="3">
    <source>
        <dbReference type="ARBA" id="ARBA00022741"/>
    </source>
</evidence>
<dbReference type="GO" id="GO:0005737">
    <property type="term" value="C:cytoplasm"/>
    <property type="evidence" value="ECO:0007669"/>
    <property type="project" value="TreeGrafter"/>
</dbReference>
<name>H5SI07_9BACT</name>
<gene>
    <name evidence="6" type="primary">ychF</name>
    <name evidence="8" type="ORF">HGMM_F31E01C29</name>
    <name evidence="9" type="ORF">HGMM_F32F05C31</name>
    <name evidence="10" type="ORF">HGMM_F47C08C27</name>
</gene>
<dbReference type="PROSITE" id="PS51710">
    <property type="entry name" value="G_OBG"/>
    <property type="match status" value="1"/>
</dbReference>
<keyword evidence="2" id="KW-0479">Metal-binding</keyword>
<sequence length="362" mass="40317">MGFSCGLVGLPNVGKSTIFNALTAAGAKVENYPFTTIEPNVGVVPVPDPRLDALHQLFPDKKKVPTTLHFIDIAGLVKGASEGQGLGNQFLAEIRTVDAIVHVVRCFEDPDVVHVDGTINPQRDIEVIETELLLKDLETVEKRVKSLASRVKVGDKAAKAEYEFFERLRQGLAQGQRIRDIPVHEHERPFLKDLNPLTLKPVLFVANVGDAGENEYSQEVQKLAAERGTKAVVIRGRLESEVYEAADTDEERRAFRKELGIEESGLDALVRAGYEILHLVTFYTTDGPEVRAWTVPKGTHAPQAGAKIHTDFAERFVQCEVARWDELVKEKSLARLRELGHLHRHGERYEVQDGDVIHFVIA</sequence>
<evidence type="ECO:0000256" key="5">
    <source>
        <dbReference type="ARBA" id="ARBA00022842"/>
    </source>
</evidence>
<evidence type="ECO:0000256" key="6">
    <source>
        <dbReference type="HAMAP-Rule" id="MF_00944"/>
    </source>
</evidence>
<keyword evidence="4 6" id="KW-0067">ATP-binding</keyword>
<dbReference type="Gene3D" id="3.10.20.30">
    <property type="match status" value="1"/>
</dbReference>
<dbReference type="InterPro" id="IPR023192">
    <property type="entry name" value="TGS-like_dom_sf"/>
</dbReference>
<dbReference type="PIRSF" id="PIRSF006641">
    <property type="entry name" value="CHP00092"/>
    <property type="match status" value="1"/>
</dbReference>
<evidence type="ECO:0000256" key="2">
    <source>
        <dbReference type="ARBA" id="ARBA00022723"/>
    </source>
</evidence>
<dbReference type="EMBL" id="AP011766">
    <property type="protein sequence ID" value="BAL57106.1"/>
    <property type="molecule type" value="Genomic_DNA"/>
</dbReference>
<dbReference type="HAMAP" id="MF_00944">
    <property type="entry name" value="YchF_OLA1_ATPase"/>
    <property type="match status" value="1"/>
</dbReference>
<evidence type="ECO:0000256" key="1">
    <source>
        <dbReference type="ARBA" id="ARBA00001946"/>
    </source>
</evidence>
<dbReference type="EMBL" id="AP011731">
    <property type="protein sequence ID" value="BAL55873.1"/>
    <property type="molecule type" value="Genomic_DNA"/>
</dbReference>
<comment type="similarity">
    <text evidence="6">Belongs to the TRAFAC class OBG-HflX-like GTPase superfamily. OBG GTPase family. YchF/OLA1 subfamily.</text>
</comment>
<dbReference type="EMBL" id="AP011729">
    <property type="protein sequence ID" value="BAL55793.1"/>
    <property type="molecule type" value="Genomic_DNA"/>
</dbReference>
<dbReference type="SUPFAM" id="SSF81271">
    <property type="entry name" value="TGS-like"/>
    <property type="match status" value="1"/>
</dbReference>
<dbReference type="InterPro" id="IPR031167">
    <property type="entry name" value="G_OBG"/>
</dbReference>
<keyword evidence="5" id="KW-0460">Magnesium</keyword>
<dbReference type="PANTHER" id="PTHR23305">
    <property type="entry name" value="OBG GTPASE FAMILY"/>
    <property type="match status" value="1"/>
</dbReference>
<dbReference type="AlphaFoldDB" id="H5SI07"/>
<dbReference type="SUPFAM" id="SSF52540">
    <property type="entry name" value="P-loop containing nucleoside triphosphate hydrolases"/>
    <property type="match status" value="1"/>
</dbReference>
<dbReference type="InterPro" id="IPR004396">
    <property type="entry name" value="ATPase_YchF/OLA1"/>
</dbReference>
<dbReference type="GO" id="GO:0005524">
    <property type="term" value="F:ATP binding"/>
    <property type="evidence" value="ECO:0007669"/>
    <property type="project" value="UniProtKB-UniRule"/>
</dbReference>
<comment type="function">
    <text evidence="6">ATPase that binds to both the 70S ribosome and the 50S ribosomal subunit in a nucleotide-independent manner.</text>
</comment>
<evidence type="ECO:0000313" key="8">
    <source>
        <dbReference type="EMBL" id="BAL55793.1"/>
    </source>
</evidence>
<dbReference type="GO" id="GO:0005525">
    <property type="term" value="F:GTP binding"/>
    <property type="evidence" value="ECO:0007669"/>
    <property type="project" value="InterPro"/>
</dbReference>
<dbReference type="GO" id="GO:0043023">
    <property type="term" value="F:ribosomal large subunit binding"/>
    <property type="evidence" value="ECO:0007669"/>
    <property type="project" value="UniProtKB-UniRule"/>
</dbReference>
<reference evidence="8" key="1">
    <citation type="journal article" date="2005" name="Environ. Microbiol.">
        <title>Genetic and functional properties of uncultivated thermophilic crenarchaeotes from a subsurface gold mine as revealed by analysis of genome fragments.</title>
        <authorList>
            <person name="Nunoura T."/>
            <person name="Hirayama H."/>
            <person name="Takami H."/>
            <person name="Oida H."/>
            <person name="Nishi S."/>
            <person name="Shimamura S."/>
            <person name="Suzuki Y."/>
            <person name="Inagaki F."/>
            <person name="Takai K."/>
            <person name="Nealson K.H."/>
            <person name="Horikoshi K."/>
        </authorList>
    </citation>
    <scope>NUCLEOTIDE SEQUENCE</scope>
</reference>
<dbReference type="PANTHER" id="PTHR23305:SF18">
    <property type="entry name" value="OBG-TYPE G DOMAIN-CONTAINING PROTEIN"/>
    <property type="match status" value="1"/>
</dbReference>
<dbReference type="InterPro" id="IPR012676">
    <property type="entry name" value="TGS-like"/>
</dbReference>
<keyword evidence="3 6" id="KW-0547">Nucleotide-binding</keyword>
<dbReference type="InterPro" id="IPR012675">
    <property type="entry name" value="Beta-grasp_dom_sf"/>
</dbReference>
<dbReference type="InterPro" id="IPR006073">
    <property type="entry name" value="GTP-bd"/>
</dbReference>
<dbReference type="CDD" id="cd01900">
    <property type="entry name" value="YchF"/>
    <property type="match status" value="1"/>
</dbReference>
<evidence type="ECO:0000256" key="4">
    <source>
        <dbReference type="ARBA" id="ARBA00022840"/>
    </source>
</evidence>
<feature type="domain" description="OBG-type G" evidence="7">
    <location>
        <begin position="3"/>
        <end position="278"/>
    </location>
</feature>
<dbReference type="NCBIfam" id="TIGR00092">
    <property type="entry name" value="redox-regulated ATPase YchF"/>
    <property type="match status" value="1"/>
</dbReference>
<proteinExistence type="inferred from homology"/>
<dbReference type="FunFam" id="1.10.150.300:FF:000001">
    <property type="entry name" value="Ribosome-binding ATPase YchF"/>
    <property type="match status" value="1"/>
</dbReference>
<evidence type="ECO:0000313" key="9">
    <source>
        <dbReference type="EMBL" id="BAL55873.1"/>
    </source>
</evidence>
<dbReference type="Gene3D" id="3.40.50.300">
    <property type="entry name" value="P-loop containing nucleotide triphosphate hydrolases"/>
    <property type="match status" value="1"/>
</dbReference>
<dbReference type="InterPro" id="IPR041706">
    <property type="entry name" value="YchF_N"/>
</dbReference>
<organism evidence="8">
    <name type="scientific">uncultured Acetothermia bacterium</name>
    <dbReference type="NCBI Taxonomy" id="236499"/>
    <lineage>
        <taxon>Bacteria</taxon>
        <taxon>Candidatus Bipolaricaulota</taxon>
        <taxon>environmental samples</taxon>
    </lineage>
</organism>
<dbReference type="GO" id="GO:0016887">
    <property type="term" value="F:ATP hydrolysis activity"/>
    <property type="evidence" value="ECO:0007669"/>
    <property type="project" value="UniProtKB-UniRule"/>
</dbReference>
<protein>
    <recommendedName>
        <fullName evidence="6">Ribosome-binding ATPase YchF</fullName>
    </recommendedName>
</protein>
<dbReference type="Gene3D" id="1.10.150.300">
    <property type="entry name" value="TGS-like domain"/>
    <property type="match status" value="1"/>
</dbReference>
<accession>H5SI07</accession>
<dbReference type="PRINTS" id="PR00326">
    <property type="entry name" value="GTP1OBG"/>
</dbReference>
<dbReference type="FunFam" id="3.10.20.30:FF:000029">
    <property type="entry name" value="Obg-like ATPase 1"/>
    <property type="match status" value="1"/>
</dbReference>
<dbReference type="Pfam" id="PF06071">
    <property type="entry name" value="YchF-GTPase_C"/>
    <property type="match status" value="1"/>
</dbReference>
<dbReference type="Pfam" id="PF01926">
    <property type="entry name" value="MMR_HSR1"/>
    <property type="match status" value="1"/>
</dbReference>
<evidence type="ECO:0000259" key="7">
    <source>
        <dbReference type="PROSITE" id="PS51710"/>
    </source>
</evidence>